<dbReference type="STRING" id="1077348.A0A2G8SGM6"/>
<dbReference type="Proteomes" id="UP000230002">
    <property type="component" value="Unassembled WGS sequence"/>
</dbReference>
<keyword evidence="2" id="KW-1185">Reference proteome</keyword>
<gene>
    <name evidence="1" type="ORF">GSI_05034</name>
</gene>
<evidence type="ECO:0000313" key="1">
    <source>
        <dbReference type="EMBL" id="PIL32916.1"/>
    </source>
</evidence>
<protein>
    <submittedName>
        <fullName evidence="1">Uncharacterized protein</fullName>
    </submittedName>
</protein>
<accession>A0A2G8SGM6</accession>
<dbReference type="InterPro" id="IPR032675">
    <property type="entry name" value="LRR_dom_sf"/>
</dbReference>
<dbReference type="OrthoDB" id="2746915at2759"/>
<comment type="caution">
    <text evidence="1">The sequence shown here is derived from an EMBL/GenBank/DDBJ whole genome shotgun (WGS) entry which is preliminary data.</text>
</comment>
<sequence>MVPSLGPCATLIQMIQPCQFTTVVFHLTDRVFPSEIADLFAALHEHCSPTTLRTVEIYGPQQRDWVFSSEDAFNLAHLEPLLLFTNIRVFSLSTPLVVEMGNDDLKAIANAWPHLVALLLLDDLGFMTLPEVTWAGVAYLTHKCPRLVSLTISLDSRVDDVAMTTSLPSFRPNTHLRFLSVMDSIFTDVEVFAHSLFAIAPLVVGIDGWGYEHETLEISVPLRDSSTFLDQVESAMWELRRTRMRDQFAFLDEYVRSEAEEMNPFGQRRPVPRFPYVKHGPSRRVMEYPV</sequence>
<name>A0A2G8SGM6_9APHY</name>
<dbReference type="Gene3D" id="3.80.10.10">
    <property type="entry name" value="Ribonuclease Inhibitor"/>
    <property type="match status" value="1"/>
</dbReference>
<reference evidence="1 2" key="1">
    <citation type="journal article" date="2015" name="Sci. Rep.">
        <title>Chromosome-level genome map provides insights into diverse defense mechanisms in the medicinal fungus Ganoderma sinense.</title>
        <authorList>
            <person name="Zhu Y."/>
            <person name="Xu J."/>
            <person name="Sun C."/>
            <person name="Zhou S."/>
            <person name="Xu H."/>
            <person name="Nelson D.R."/>
            <person name="Qian J."/>
            <person name="Song J."/>
            <person name="Luo H."/>
            <person name="Xiang L."/>
            <person name="Li Y."/>
            <person name="Xu Z."/>
            <person name="Ji A."/>
            <person name="Wang L."/>
            <person name="Lu S."/>
            <person name="Hayward A."/>
            <person name="Sun W."/>
            <person name="Li X."/>
            <person name="Schwartz D.C."/>
            <person name="Wang Y."/>
            <person name="Chen S."/>
        </authorList>
    </citation>
    <scope>NUCLEOTIDE SEQUENCE [LARGE SCALE GENOMIC DNA]</scope>
    <source>
        <strain evidence="1 2">ZZ0214-1</strain>
    </source>
</reference>
<organism evidence="1 2">
    <name type="scientific">Ganoderma sinense ZZ0214-1</name>
    <dbReference type="NCBI Taxonomy" id="1077348"/>
    <lineage>
        <taxon>Eukaryota</taxon>
        <taxon>Fungi</taxon>
        <taxon>Dikarya</taxon>
        <taxon>Basidiomycota</taxon>
        <taxon>Agaricomycotina</taxon>
        <taxon>Agaricomycetes</taxon>
        <taxon>Polyporales</taxon>
        <taxon>Polyporaceae</taxon>
        <taxon>Ganoderma</taxon>
    </lineage>
</organism>
<proteinExistence type="predicted"/>
<dbReference type="EMBL" id="AYKW01000009">
    <property type="protein sequence ID" value="PIL32916.1"/>
    <property type="molecule type" value="Genomic_DNA"/>
</dbReference>
<dbReference type="AlphaFoldDB" id="A0A2G8SGM6"/>
<evidence type="ECO:0000313" key="2">
    <source>
        <dbReference type="Proteomes" id="UP000230002"/>
    </source>
</evidence>
<dbReference type="SUPFAM" id="SSF52047">
    <property type="entry name" value="RNI-like"/>
    <property type="match status" value="1"/>
</dbReference>